<keyword evidence="2" id="KW-1185">Reference proteome</keyword>
<sequence length="63" mass="7145">MVQRRIIEHGSHRTARSDAIIRAFFSMMQGRIIEHGSHRAVGAMQLDVHSHMMVELSAIESSM</sequence>
<evidence type="ECO:0000313" key="1">
    <source>
        <dbReference type="EnsemblPlants" id="Bo6g018100.1"/>
    </source>
</evidence>
<protein>
    <submittedName>
        <fullName evidence="1">Uncharacterized protein</fullName>
    </submittedName>
</protein>
<dbReference type="HOGENOM" id="CLU_2888873_0_0_1"/>
<dbReference type="EnsemblPlants" id="Bo6g018100.1">
    <property type="protein sequence ID" value="Bo6g018100.1"/>
    <property type="gene ID" value="Bo6g018100"/>
</dbReference>
<dbReference type="AlphaFoldDB" id="A0A0D3CPF3"/>
<reference evidence="1 2" key="1">
    <citation type="journal article" date="2014" name="Genome Biol.">
        <title>Transcriptome and methylome profiling reveals relics of genome dominance in the mesopolyploid Brassica oleracea.</title>
        <authorList>
            <person name="Parkin I.A."/>
            <person name="Koh C."/>
            <person name="Tang H."/>
            <person name="Robinson S.J."/>
            <person name="Kagale S."/>
            <person name="Clarke W.E."/>
            <person name="Town C.D."/>
            <person name="Nixon J."/>
            <person name="Krishnakumar V."/>
            <person name="Bidwell S.L."/>
            <person name="Denoeud F."/>
            <person name="Belcram H."/>
            <person name="Links M.G."/>
            <person name="Just J."/>
            <person name="Clarke C."/>
            <person name="Bender T."/>
            <person name="Huebert T."/>
            <person name="Mason A.S."/>
            <person name="Pires J.C."/>
            <person name="Barker G."/>
            <person name="Moore J."/>
            <person name="Walley P.G."/>
            <person name="Manoli S."/>
            <person name="Batley J."/>
            <person name="Edwards D."/>
            <person name="Nelson M.N."/>
            <person name="Wang X."/>
            <person name="Paterson A.H."/>
            <person name="King G."/>
            <person name="Bancroft I."/>
            <person name="Chalhoub B."/>
            <person name="Sharpe A.G."/>
        </authorList>
    </citation>
    <scope>NUCLEOTIDE SEQUENCE</scope>
    <source>
        <strain evidence="1 2">cv. TO1000</strain>
    </source>
</reference>
<dbReference type="Proteomes" id="UP000032141">
    <property type="component" value="Chromosome C6"/>
</dbReference>
<evidence type="ECO:0000313" key="2">
    <source>
        <dbReference type="Proteomes" id="UP000032141"/>
    </source>
</evidence>
<proteinExistence type="predicted"/>
<accession>A0A0D3CPF3</accession>
<organism evidence="1 2">
    <name type="scientific">Brassica oleracea var. oleracea</name>
    <dbReference type="NCBI Taxonomy" id="109376"/>
    <lineage>
        <taxon>Eukaryota</taxon>
        <taxon>Viridiplantae</taxon>
        <taxon>Streptophyta</taxon>
        <taxon>Embryophyta</taxon>
        <taxon>Tracheophyta</taxon>
        <taxon>Spermatophyta</taxon>
        <taxon>Magnoliopsida</taxon>
        <taxon>eudicotyledons</taxon>
        <taxon>Gunneridae</taxon>
        <taxon>Pentapetalae</taxon>
        <taxon>rosids</taxon>
        <taxon>malvids</taxon>
        <taxon>Brassicales</taxon>
        <taxon>Brassicaceae</taxon>
        <taxon>Brassiceae</taxon>
        <taxon>Brassica</taxon>
    </lineage>
</organism>
<name>A0A0D3CPF3_BRAOL</name>
<reference evidence="1" key="2">
    <citation type="submission" date="2015-03" db="UniProtKB">
        <authorList>
            <consortium name="EnsemblPlants"/>
        </authorList>
    </citation>
    <scope>IDENTIFICATION</scope>
</reference>
<dbReference type="Gramene" id="Bo6g018100.1">
    <property type="protein sequence ID" value="Bo6g018100.1"/>
    <property type="gene ID" value="Bo6g018100"/>
</dbReference>